<organism evidence="7 8">
    <name type="scientific">Loktanella gaetbuli</name>
    <dbReference type="NCBI Taxonomy" id="2881335"/>
    <lineage>
        <taxon>Bacteria</taxon>
        <taxon>Pseudomonadati</taxon>
        <taxon>Pseudomonadota</taxon>
        <taxon>Alphaproteobacteria</taxon>
        <taxon>Rhodobacterales</taxon>
        <taxon>Roseobacteraceae</taxon>
        <taxon>Loktanella</taxon>
    </lineage>
</organism>
<keyword evidence="8" id="KW-1185">Reference proteome</keyword>
<sequence>MTTLTALPDPDKMPEFYDGVRSRRLLAWLVDVTVVFLMSLILLPLTLFIALFFFPVLMMVVGFLYRWFTIANQSATWGMRLFNISLRDAQGGALTSAGALVHTAGYAISVVTFPLQLISVGMMAVTAKRQGLTDMIMGTTAINRPA</sequence>
<comment type="subcellular location">
    <subcellularLocation>
        <location evidence="1">Membrane</location>
        <topology evidence="1">Multi-pass membrane protein</topology>
    </subcellularLocation>
</comment>
<evidence type="ECO:0000256" key="4">
    <source>
        <dbReference type="ARBA" id="ARBA00023136"/>
    </source>
</evidence>
<feature type="transmembrane region" description="Helical" evidence="5">
    <location>
        <begin position="25"/>
        <end position="43"/>
    </location>
</feature>
<feature type="transmembrane region" description="Helical" evidence="5">
    <location>
        <begin position="48"/>
        <end position="68"/>
    </location>
</feature>
<proteinExistence type="predicted"/>
<evidence type="ECO:0000259" key="6">
    <source>
        <dbReference type="Pfam" id="PF06271"/>
    </source>
</evidence>
<dbReference type="Proteomes" id="UP001138961">
    <property type="component" value="Unassembled WGS sequence"/>
</dbReference>
<evidence type="ECO:0000256" key="3">
    <source>
        <dbReference type="ARBA" id="ARBA00022989"/>
    </source>
</evidence>
<comment type="caution">
    <text evidence="7">The sequence shown here is derived from an EMBL/GenBank/DDBJ whole genome shotgun (WGS) entry which is preliminary data.</text>
</comment>
<dbReference type="InterPro" id="IPR010432">
    <property type="entry name" value="RDD"/>
</dbReference>
<evidence type="ECO:0000256" key="2">
    <source>
        <dbReference type="ARBA" id="ARBA00022692"/>
    </source>
</evidence>
<keyword evidence="2 5" id="KW-0812">Transmembrane</keyword>
<keyword evidence="4 5" id="KW-0472">Membrane</keyword>
<feature type="domain" description="RDD" evidence="6">
    <location>
        <begin position="22"/>
        <end position="138"/>
    </location>
</feature>
<dbReference type="Pfam" id="PF06271">
    <property type="entry name" value="RDD"/>
    <property type="match status" value="1"/>
</dbReference>
<protein>
    <submittedName>
        <fullName evidence="7">RDD family protein</fullName>
    </submittedName>
</protein>
<accession>A0ABS8BQ64</accession>
<gene>
    <name evidence="7" type="ORF">LGQ03_01310</name>
</gene>
<keyword evidence="3 5" id="KW-1133">Transmembrane helix</keyword>
<evidence type="ECO:0000256" key="5">
    <source>
        <dbReference type="SAM" id="Phobius"/>
    </source>
</evidence>
<evidence type="ECO:0000313" key="7">
    <source>
        <dbReference type="EMBL" id="MCB5197869.1"/>
    </source>
</evidence>
<dbReference type="RefSeq" id="WP_226746939.1">
    <property type="nucleotide sequence ID" value="NZ_JAJATZ010000001.1"/>
</dbReference>
<evidence type="ECO:0000256" key="1">
    <source>
        <dbReference type="ARBA" id="ARBA00004141"/>
    </source>
</evidence>
<evidence type="ECO:0000313" key="8">
    <source>
        <dbReference type="Proteomes" id="UP001138961"/>
    </source>
</evidence>
<name>A0ABS8BQ64_9RHOB</name>
<reference evidence="7" key="1">
    <citation type="submission" date="2021-10" db="EMBL/GenBank/DDBJ databases">
        <title>Loktanella gaetbuli sp. nov., isolated from a tidal flat.</title>
        <authorList>
            <person name="Park S."/>
            <person name="Yoon J.-H."/>
        </authorList>
    </citation>
    <scope>NUCLEOTIDE SEQUENCE</scope>
    <source>
        <strain evidence="7">TSTF-M6</strain>
    </source>
</reference>
<dbReference type="EMBL" id="JAJATZ010000001">
    <property type="protein sequence ID" value="MCB5197869.1"/>
    <property type="molecule type" value="Genomic_DNA"/>
</dbReference>